<dbReference type="SMART" id="SM00386">
    <property type="entry name" value="HAT"/>
    <property type="match status" value="3"/>
</dbReference>
<evidence type="ECO:0000313" key="7">
    <source>
        <dbReference type="EMBL" id="KAL0581821.1"/>
    </source>
</evidence>
<dbReference type="InterPro" id="IPR013949">
    <property type="entry name" value="Utp6"/>
</dbReference>
<dbReference type="Gene3D" id="1.25.40.10">
    <property type="entry name" value="Tetratricopeptide repeat domain"/>
    <property type="match status" value="1"/>
</dbReference>
<comment type="subcellular location">
    <subcellularLocation>
        <location evidence="1">Nucleus</location>
        <location evidence="1">Nucleolus</location>
    </subcellularLocation>
</comment>
<proteinExistence type="inferred from homology"/>
<evidence type="ECO:0000256" key="2">
    <source>
        <dbReference type="ARBA" id="ARBA00010734"/>
    </source>
</evidence>
<dbReference type="Pfam" id="PF08640">
    <property type="entry name" value="U3_assoc_6"/>
    <property type="match status" value="1"/>
</dbReference>
<keyword evidence="5" id="KW-0539">Nucleus</keyword>
<name>A0ABR3G1U8_9AGAR</name>
<accession>A0ABR3G1U8</accession>
<dbReference type="InterPro" id="IPR055347">
    <property type="entry name" value="UTP6_N"/>
</dbReference>
<keyword evidence="8" id="KW-1185">Reference proteome</keyword>
<protein>
    <submittedName>
        <fullName evidence="7">U3 snoRNP protein</fullName>
    </submittedName>
</protein>
<keyword evidence="4" id="KW-0677">Repeat</keyword>
<evidence type="ECO:0000256" key="1">
    <source>
        <dbReference type="ARBA" id="ARBA00004604"/>
    </source>
</evidence>
<dbReference type="PANTHER" id="PTHR23271:SF1">
    <property type="entry name" value="U3 SMALL NUCLEOLAR RNA-ASSOCIATED PROTEIN 6 HOMOLOG"/>
    <property type="match status" value="1"/>
</dbReference>
<dbReference type="SUPFAM" id="SSF48452">
    <property type="entry name" value="TPR-like"/>
    <property type="match status" value="1"/>
</dbReference>
<comment type="similarity">
    <text evidence="2">Belongs to the UTP6 family.</text>
</comment>
<organism evidence="7 8">
    <name type="scientific">Marasmius crinis-equi</name>
    <dbReference type="NCBI Taxonomy" id="585013"/>
    <lineage>
        <taxon>Eukaryota</taxon>
        <taxon>Fungi</taxon>
        <taxon>Dikarya</taxon>
        <taxon>Basidiomycota</taxon>
        <taxon>Agaricomycotina</taxon>
        <taxon>Agaricomycetes</taxon>
        <taxon>Agaricomycetidae</taxon>
        <taxon>Agaricales</taxon>
        <taxon>Marasmiineae</taxon>
        <taxon>Marasmiaceae</taxon>
        <taxon>Marasmius</taxon>
    </lineage>
</organism>
<dbReference type="EMBL" id="JBAHYK010000003">
    <property type="protein sequence ID" value="KAL0581821.1"/>
    <property type="molecule type" value="Genomic_DNA"/>
</dbReference>
<feature type="domain" description="U3 small nucleolar RNA-associated protein 6 N-terminal" evidence="6">
    <location>
        <begin position="9"/>
        <end position="91"/>
    </location>
</feature>
<reference evidence="7 8" key="1">
    <citation type="submission" date="2024-02" db="EMBL/GenBank/DDBJ databases">
        <title>A draft genome for the cacao thread blight pathogen Marasmius crinis-equi.</title>
        <authorList>
            <person name="Cohen S.P."/>
            <person name="Baruah I.K."/>
            <person name="Amoako-Attah I."/>
            <person name="Bukari Y."/>
            <person name="Meinhardt L.W."/>
            <person name="Bailey B.A."/>
        </authorList>
    </citation>
    <scope>NUCLEOTIDE SEQUENCE [LARGE SCALE GENOMIC DNA]</scope>
    <source>
        <strain evidence="7 8">GH-76</strain>
    </source>
</reference>
<evidence type="ECO:0000256" key="5">
    <source>
        <dbReference type="ARBA" id="ARBA00023242"/>
    </source>
</evidence>
<dbReference type="InterPro" id="IPR011990">
    <property type="entry name" value="TPR-like_helical_dom_sf"/>
</dbReference>
<evidence type="ECO:0000256" key="3">
    <source>
        <dbReference type="ARBA" id="ARBA00022552"/>
    </source>
</evidence>
<dbReference type="PANTHER" id="PTHR23271">
    <property type="entry name" value="HEPATOCELLULAR CARCINOMA-ASSOCIATED ANTIGEN 66"/>
    <property type="match status" value="1"/>
</dbReference>
<keyword evidence="3" id="KW-0698">rRNA processing</keyword>
<sequence length="638" mass="72611">MERVQFQQEQMLDELKDLVEKKIFTVKETKQIIKQRTAFENTLVRRVAKKSDFLRYAQYEMNLELLRRKRLARLNLPPAPATVSDYALVRRQFQIFERALKRFKSDVGLWIQYIQVAQKEGARSLVGRITARALQLHPNTPSLYILAATHELNHLSPSTARSLLQRGIRLNPESIEMWKEYVKMELGFIESLRRRWDVLGIDETQTRNDKGKEKEKEQMFDLEVVDEDGDLPMAPTTDEDTVPVVSEGQEGAAARKEIMSGVIVKAAISSAVQAMPKIELFEALNELITGYPSPPELRESLILHLDELLCSSLPDHPRGIQLICGRMVSSGMAGEQLINGIKAANAKFLSRASSSKKEETLQAYSHFVWEQYHMVPDDALKLYLVTSLQSLIHAQKKSPSLLSTHIKLLTVAVQRGALDGEKVLNTAKKYTSKVPEAACVWLARLEGVLKLRGREGTEEVWAEARRSVPVSHEDAPTVWTWGLAFLPQEHKRKVHEELLRESMRDSALQDVHEALLLSYVSSMSAPETDPTGVEPRLGNAASRTETWKDGVRHMQRTCHPTRKVWQKAFMLSKQGAVGEAVLREIYESWRRVDEIDATVEWAQYLSEKGEGKEAMQVVLRSKNSTVEERWAQLMEEKA</sequence>
<evidence type="ECO:0000259" key="6">
    <source>
        <dbReference type="Pfam" id="PF08640"/>
    </source>
</evidence>
<evidence type="ECO:0000313" key="8">
    <source>
        <dbReference type="Proteomes" id="UP001465976"/>
    </source>
</evidence>
<dbReference type="InterPro" id="IPR003107">
    <property type="entry name" value="HAT"/>
</dbReference>
<comment type="caution">
    <text evidence="7">The sequence shown here is derived from an EMBL/GenBank/DDBJ whole genome shotgun (WGS) entry which is preliminary data.</text>
</comment>
<evidence type="ECO:0000256" key="4">
    <source>
        <dbReference type="ARBA" id="ARBA00022737"/>
    </source>
</evidence>
<dbReference type="Proteomes" id="UP001465976">
    <property type="component" value="Unassembled WGS sequence"/>
</dbReference>
<gene>
    <name evidence="7" type="primary">UTP6</name>
    <name evidence="7" type="ORF">V5O48_000189</name>
</gene>